<evidence type="ECO:0000313" key="1">
    <source>
        <dbReference type="EMBL" id="MCI4386692.1"/>
    </source>
</evidence>
<accession>A0ACC5X651</accession>
<dbReference type="EMBL" id="CM040468">
    <property type="protein sequence ID" value="MCI4386692.1"/>
    <property type="molecule type" value="Genomic_DNA"/>
</dbReference>
<sequence length="1109" mass="115882">MLRIEPGTLKLFGFCVQQQRRRVEPAAQLLLVSPMASVLRVVASSCSSPLFTGLASVRTANVPCVRFFRTHQALARSAGLGIPYKQLTVGVPKEIFENELRVALSPAGVDALIKQGFNVVVESGAGESAKFPDELYVRAGATVKGVKDVLSSDIVVKVRAPMLNPALGVHETELMKEGATLVSFIYPAQNPELMDRLAKCKATVLAMDQVPRVTIAQGYDALSSMANIAGYKAVVLAANQFGRFFTGQITAAGKVPPAKVLIIGGGVAGLAAAGTARAMGAIVRGFDTRAAALEQFKSLGAEPLEVDVRESGEGQGGYAKEMSKEFIEAEMKLFAKQCLEIDILISTALIPGRKAPVLITKEMVESMKDGSVVVDLAAEAGGNIETTVPGQLTVHKGVTHVGFTDLPSRLPTQSSTLYSNNITKLIRAISPDKENFNFEVKDSFDYGTMDHVIRGSVVMQNGKVLFPAPQPNNIPVAAPPKPKSVQELEKEKAAAVSPFTTTLTTTGVYTGGLVTLLGLGLCAPNAAFTQMFVCSISCSMEVACVRVPCAGLRSIVPLELQSLTAVGGLSLMGGGYAPTNTAESLAVLAAFISSVNIAGGFLVTQRMLDMFKRPTDPPEYNYLYLLPAGAFVGGYGAALHSGYNIEQMMYLGSGLCCVGALGGLSTQSTARLGNALGMIGVAGGIAATLGVLKPSPELLGQMSAAMAVGGTAGLAIAKKIQISDLPQLVAAFHSLVGLAAVLTCVAEYMVEYPHFATDPAANLTKIVAYLGTYIGGVTFSGSLVAYGKLQGLLNSAPLMLPGRHALNAGLMAASVGGLVPYMMDPSYTMGITCLGSVSALSAIMGVTLTAAIGGADMPVVITVLNSYSGWALCAEGFLLNNNLLTIVGALIGSSGAILSYIMCVAMNRSLANVILGGYGTSSTGTGKPMEITGTHTEVNVDQTVEIIKEAQNIIIVPGYGLCAAKAQYPIADLVKCLTEQGKTVRFGIHPVAGRMPGQLNVLLAEAGVPYDIVLEMDEINHDFPETDLVLVIGANDTVNSAAQEDPNSIIAGMPVLEVWKSKQVIVMKRSLGVGYAAVDNPIFYKANTSMLLGDAKKTCDALAAKVREG</sequence>
<evidence type="ECO:0000313" key="2">
    <source>
        <dbReference type="Proteomes" id="UP000829447"/>
    </source>
</evidence>
<keyword evidence="2" id="KW-1185">Reference proteome</keyword>
<dbReference type="Proteomes" id="UP000829447">
    <property type="component" value="Linkage Group LG15"/>
</dbReference>
<comment type="caution">
    <text evidence="1">The sequence shown here is derived from an EMBL/GenBank/DDBJ whole genome shotgun (WGS) entry which is preliminary data.</text>
</comment>
<gene>
    <name evidence="1" type="ORF">PGIGA_G00065350</name>
</gene>
<protein>
    <submittedName>
        <fullName evidence="1">Uncharacterized protein</fullName>
    </submittedName>
</protein>
<proteinExistence type="predicted"/>
<reference evidence="1 2" key="1">
    <citation type="journal article" date="2022" name="bioRxiv">
        <title>An ancient truncated duplication of the anti-Mullerian hormone receptor type 2 gene is a potential conserved master sex determinant in the Pangasiidae catfish family.</title>
        <authorList>
            <person name="Wen M."/>
            <person name="Pan Q."/>
            <person name="Jouanno E."/>
            <person name="Montfort J."/>
            <person name="Zahm M."/>
            <person name="Cabau C."/>
            <person name="Klopp C."/>
            <person name="Iampietro C."/>
            <person name="Roques C."/>
            <person name="Bouchez O."/>
            <person name="Castinel A."/>
            <person name="Donnadieu C."/>
            <person name="Parrinello H."/>
            <person name="Poncet C."/>
            <person name="Belmonte E."/>
            <person name="Gautier V."/>
            <person name="Avarre J.-C."/>
            <person name="Dugue R."/>
            <person name="Gustiano R."/>
            <person name="Ha T.T.T."/>
            <person name="Campet M."/>
            <person name="Sriphairoj K."/>
            <person name="Ribolli J."/>
            <person name="de Almeida F.L."/>
            <person name="Desvignes T."/>
            <person name="Postlethwait J.H."/>
            <person name="Bucao C.F."/>
            <person name="Robinson-Rechavi M."/>
            <person name="Bobe J."/>
            <person name="Herpin A."/>
            <person name="Guiguen Y."/>
        </authorList>
    </citation>
    <scope>NUCLEOTIDE SEQUENCE [LARGE SCALE GENOMIC DNA]</scope>
    <source>
        <strain evidence="1">YG-Dec2019</strain>
    </source>
</reference>
<name>A0ACC5X651_PANGG</name>
<organism evidence="1 2">
    <name type="scientific">Pangasianodon gigas</name>
    <name type="common">Mekong giant catfish</name>
    <name type="synonym">Pangasius gigas</name>
    <dbReference type="NCBI Taxonomy" id="30993"/>
    <lineage>
        <taxon>Eukaryota</taxon>
        <taxon>Metazoa</taxon>
        <taxon>Chordata</taxon>
        <taxon>Craniata</taxon>
        <taxon>Vertebrata</taxon>
        <taxon>Euteleostomi</taxon>
        <taxon>Actinopterygii</taxon>
        <taxon>Neopterygii</taxon>
        <taxon>Teleostei</taxon>
        <taxon>Ostariophysi</taxon>
        <taxon>Siluriformes</taxon>
        <taxon>Pangasiidae</taxon>
        <taxon>Pangasianodon</taxon>
    </lineage>
</organism>